<dbReference type="Proteomes" id="UP000053236">
    <property type="component" value="Unassembled WGS sequence"/>
</dbReference>
<proteinExistence type="predicted"/>
<accession>W2G7A4</accession>
<organism evidence="1">
    <name type="scientific">Phytophthora nicotianae</name>
    <name type="common">Potato buckeye rot agent</name>
    <name type="synonym">Phytophthora parasitica</name>
    <dbReference type="NCBI Taxonomy" id="4792"/>
    <lineage>
        <taxon>Eukaryota</taxon>
        <taxon>Sar</taxon>
        <taxon>Stramenopiles</taxon>
        <taxon>Oomycota</taxon>
        <taxon>Peronosporomycetes</taxon>
        <taxon>Peronosporales</taxon>
        <taxon>Peronosporaceae</taxon>
        <taxon>Phytophthora</taxon>
    </lineage>
</organism>
<reference evidence="1" key="1">
    <citation type="submission" date="2013-11" db="EMBL/GenBank/DDBJ databases">
        <title>The Genome Sequence of Phytophthora parasitica CJ02B3.</title>
        <authorList>
            <consortium name="The Broad Institute Genomics Platform"/>
            <person name="Russ C."/>
            <person name="Tyler B."/>
            <person name="Panabieres F."/>
            <person name="Shan W."/>
            <person name="Tripathy S."/>
            <person name="Grunwald N."/>
            <person name="Machado M."/>
            <person name="Johnson C.S."/>
            <person name="Arredondo F."/>
            <person name="Hong C."/>
            <person name="Coffey M."/>
            <person name="Young S.K."/>
            <person name="Zeng Q."/>
            <person name="Gargeya S."/>
            <person name="Fitzgerald M."/>
            <person name="Abouelleil A."/>
            <person name="Alvarado L."/>
            <person name="Chapman S.B."/>
            <person name="Gainer-Dewar J."/>
            <person name="Goldberg J."/>
            <person name="Griggs A."/>
            <person name="Gujja S."/>
            <person name="Hansen M."/>
            <person name="Howarth C."/>
            <person name="Imamovic A."/>
            <person name="Ireland A."/>
            <person name="Larimer J."/>
            <person name="McCowan C."/>
            <person name="Murphy C."/>
            <person name="Pearson M."/>
            <person name="Poon T.W."/>
            <person name="Priest M."/>
            <person name="Roberts A."/>
            <person name="Saif S."/>
            <person name="Shea T."/>
            <person name="Sykes S."/>
            <person name="Wortman J."/>
            <person name="Nusbaum C."/>
            <person name="Birren B."/>
        </authorList>
    </citation>
    <scope>NUCLEOTIDE SEQUENCE [LARGE SCALE GENOMIC DNA]</scope>
    <source>
        <strain evidence="1">CJ02B3</strain>
    </source>
</reference>
<protein>
    <submittedName>
        <fullName evidence="1">Uncharacterized protein</fullName>
    </submittedName>
</protein>
<gene>
    <name evidence="1" type="ORF">L915_15237</name>
</gene>
<evidence type="ECO:0000313" key="1">
    <source>
        <dbReference type="EMBL" id="ETK78819.1"/>
    </source>
</evidence>
<dbReference type="VEuPathDB" id="FungiDB:PPTG_04721"/>
<dbReference type="EMBL" id="KI688132">
    <property type="protein sequence ID" value="ETK78819.1"/>
    <property type="molecule type" value="Genomic_DNA"/>
</dbReference>
<sequence>MELSVCNVQEARLALYQASSLHHALGCAPLGFSAQQGRLHLEKSLAVLPSSTVHRVVLNVVAWMKGITRSPFHPTRQLRKALASKYAAKKVTTASSEYDELVLLVYLENQQESLRQSALHHALKDRTAPKQRQFQSRVLLVRMEANSRALPSWLLLVRSKAFSVDSGHFNLTSLRCSEIGTITPAPCPAGTYGATPGLMSSACSSICSTVNGVLSCVPSPCPAGYYCPLATTVPLECGAVDKFCPKGSSAPTTATAGYYTTWKVYTGTSFTGEQLALQYVEGNSLAIQNQTTRSNHHICDKGSYCSGGVKILCPAGTYGATDGLSTAACTAPCPAGFYW</sequence>
<name>W2G7A4_PHYNI</name>
<dbReference type="AlphaFoldDB" id="W2G7A4"/>